<comment type="caution">
    <text evidence="2">The sequence shown here is derived from an EMBL/GenBank/DDBJ whole genome shotgun (WGS) entry which is preliminary data.</text>
</comment>
<reference evidence="2 3" key="1">
    <citation type="journal article" date="2019" name="Int. J. Syst. Evol. Microbiol.">
        <title>The Global Catalogue of Microorganisms (GCM) 10K type strain sequencing project: providing services to taxonomists for standard genome sequencing and annotation.</title>
        <authorList>
            <consortium name="The Broad Institute Genomics Platform"/>
            <consortium name="The Broad Institute Genome Sequencing Center for Infectious Disease"/>
            <person name="Wu L."/>
            <person name="Ma J."/>
        </authorList>
    </citation>
    <scope>NUCLEOTIDE SEQUENCE [LARGE SCALE GENOMIC DNA]</scope>
    <source>
        <strain evidence="2 3">CGMCC 1.12285</strain>
    </source>
</reference>
<keyword evidence="1" id="KW-1133">Transmembrane helix</keyword>
<sequence>MTRRSLAVAAMVVLSIVAGVAVPAAAANTDVAIESVDLSVDQPAPGETFTLTTTIANLESSAGPVEVTDLYVREAGSGEDLARIEDVGSIARGDTRSIPLTMSIEEPGEKKLIVNAVVRDGDADFEAVSYPLYVDVQEPDEAVLSFAGLDSVAGEETAIDVSVSNGDDGALSNVRLELTGDADVENPERVSASIAPGTQTTHTFATTFDEPGDRTLSATLTYKTDEGVTRTVTRNVTADVEPATLDPQLTATGTTANGSSVVRATLSEFGNVELRDVQLRAVVDGETVTRTRLADVPAGGSRVATLDGSAIPAGEVTIVAEYTAAGETATSETTISYAPAPSTGVTVTGVDASRSGGVVTISGDAANVGSLDASSVVMRVVASEGVTPVNPNKEYFVGAVDSSEFATFQLTANVSASVTAVPVRIEYTVDGERLSRVVELDVSDAAPSSGGQGGSGGSGLSLLLGALVVLLAVALGVALTIAYRRYRD</sequence>
<evidence type="ECO:0008006" key="4">
    <source>
        <dbReference type="Google" id="ProtNLM"/>
    </source>
</evidence>
<keyword evidence="1" id="KW-0812">Transmembrane</keyword>
<keyword evidence="1" id="KW-0472">Membrane</keyword>
<evidence type="ECO:0000256" key="1">
    <source>
        <dbReference type="SAM" id="Phobius"/>
    </source>
</evidence>
<dbReference type="InterPro" id="IPR013783">
    <property type="entry name" value="Ig-like_fold"/>
</dbReference>
<dbReference type="RefSeq" id="WP_379817711.1">
    <property type="nucleotide sequence ID" value="NZ_JBHUDH010000003.1"/>
</dbReference>
<keyword evidence="3" id="KW-1185">Reference proteome</keyword>
<dbReference type="AlphaFoldDB" id="A0ABD6B286"/>
<evidence type="ECO:0000313" key="3">
    <source>
        <dbReference type="Proteomes" id="UP001597111"/>
    </source>
</evidence>
<dbReference type="Proteomes" id="UP001597111">
    <property type="component" value="Unassembled WGS sequence"/>
</dbReference>
<organism evidence="2 3">
    <name type="scientific">Halolamina salina</name>
    <dbReference type="NCBI Taxonomy" id="1220023"/>
    <lineage>
        <taxon>Archaea</taxon>
        <taxon>Methanobacteriati</taxon>
        <taxon>Methanobacteriota</taxon>
        <taxon>Stenosarchaea group</taxon>
        <taxon>Halobacteria</taxon>
        <taxon>Halobacteriales</taxon>
        <taxon>Haloferacaceae</taxon>
    </lineage>
</organism>
<accession>A0ABD6B286</accession>
<dbReference type="Gene3D" id="2.60.40.10">
    <property type="entry name" value="Immunoglobulins"/>
    <property type="match status" value="2"/>
</dbReference>
<dbReference type="PANTHER" id="PTHR35902">
    <property type="entry name" value="S-LAYER DOMAIN-LIKE PROTEIN-RELATED"/>
    <property type="match status" value="1"/>
</dbReference>
<evidence type="ECO:0000313" key="2">
    <source>
        <dbReference type="EMBL" id="MFD1524763.1"/>
    </source>
</evidence>
<name>A0ABD6B286_9EURY</name>
<dbReference type="PANTHER" id="PTHR35902:SF6">
    <property type="entry name" value="CONSERVED WITHIN P. AEROPHILUM"/>
    <property type="match status" value="1"/>
</dbReference>
<gene>
    <name evidence="2" type="ORF">ACFR9S_00420</name>
</gene>
<dbReference type="EMBL" id="JBHUDH010000003">
    <property type="protein sequence ID" value="MFD1524763.1"/>
    <property type="molecule type" value="Genomic_DNA"/>
</dbReference>
<feature type="transmembrane region" description="Helical" evidence="1">
    <location>
        <begin position="462"/>
        <end position="483"/>
    </location>
</feature>
<protein>
    <recommendedName>
        <fullName evidence="4">CARDB protein</fullName>
    </recommendedName>
</protein>
<proteinExistence type="predicted"/>